<sequence>MTKVCIFTYSYMHRHHTMVNFHIDNMFDGNSCVCVEDEREFRTVERPRLVRNDVPRGPLDPLLGVITKFSNKFRKLPAGSIYGSERRAILEFLAREKPDVILCEFGCIGVDIAEAISTCGIPIFTYYRGYDATMRVRSKRQQNLIRRAFPKMKGVFFVSHYLRKNLATYGLEHPNSHVFPSGVNTDKFTPAEKRKANFIAVGRLIEKKRPDLTVEAFCKEARDFPKATLDILGGGPMLEPCREIVRREGMENQVTLHGEQPHGNVLKHLREAEFFLQHSVTSPSGDAEGAPTSIQEALACGCTVIATRHAGIPDLVEEGRTGFLVDEMDLDGYRKWIRAALAGEIDAPAISRASRDFAVANLDNRRLIKRVEAVLESAV</sequence>
<dbReference type="PANTHER" id="PTHR45947">
    <property type="entry name" value="SULFOQUINOVOSYL TRANSFERASE SQD2"/>
    <property type="match status" value="1"/>
</dbReference>
<keyword evidence="4" id="KW-1185">Reference proteome</keyword>
<dbReference type="Proteomes" id="UP001431221">
    <property type="component" value="Unassembled WGS sequence"/>
</dbReference>
<organism evidence="3 4">
    <name type="scientific">Roseibium sediminicola</name>
    <dbReference type="NCBI Taxonomy" id="2933272"/>
    <lineage>
        <taxon>Bacteria</taxon>
        <taxon>Pseudomonadati</taxon>
        <taxon>Pseudomonadota</taxon>
        <taxon>Alphaproteobacteria</taxon>
        <taxon>Hyphomicrobiales</taxon>
        <taxon>Stappiaceae</taxon>
        <taxon>Roseibium</taxon>
    </lineage>
</organism>
<evidence type="ECO:0000313" key="3">
    <source>
        <dbReference type="EMBL" id="MCK7615336.1"/>
    </source>
</evidence>
<comment type="caution">
    <text evidence="3">The sequence shown here is derived from an EMBL/GenBank/DDBJ whole genome shotgun (WGS) entry which is preliminary data.</text>
</comment>
<dbReference type="Pfam" id="PF00534">
    <property type="entry name" value="Glycos_transf_1"/>
    <property type="match status" value="1"/>
</dbReference>
<keyword evidence="3" id="KW-0808">Transferase</keyword>
<dbReference type="InterPro" id="IPR028098">
    <property type="entry name" value="Glyco_trans_4-like_N"/>
</dbReference>
<keyword evidence="3" id="KW-0328">Glycosyltransferase</keyword>
<name>A0ABT0H0Y9_9HYPH</name>
<accession>A0ABT0H0Y9</accession>
<dbReference type="InterPro" id="IPR050194">
    <property type="entry name" value="Glycosyltransferase_grp1"/>
</dbReference>
<dbReference type="EC" id="2.4.-.-" evidence="3"/>
<dbReference type="EMBL" id="JALNMJ010000024">
    <property type="protein sequence ID" value="MCK7615336.1"/>
    <property type="molecule type" value="Genomic_DNA"/>
</dbReference>
<gene>
    <name evidence="3" type="ORF">M0H32_24475</name>
</gene>
<evidence type="ECO:0000259" key="2">
    <source>
        <dbReference type="Pfam" id="PF13439"/>
    </source>
</evidence>
<proteinExistence type="predicted"/>
<evidence type="ECO:0000259" key="1">
    <source>
        <dbReference type="Pfam" id="PF00534"/>
    </source>
</evidence>
<feature type="domain" description="Glycosyl transferase family 1" evidence="1">
    <location>
        <begin position="190"/>
        <end position="354"/>
    </location>
</feature>
<feature type="domain" description="Glycosyltransferase subfamily 4-like N-terminal" evidence="2">
    <location>
        <begin position="65"/>
        <end position="187"/>
    </location>
</feature>
<reference evidence="3" key="1">
    <citation type="submission" date="2022-04" db="EMBL/GenBank/DDBJ databases">
        <title>Roseibium sp. CAU 1639 isolated from mud.</title>
        <authorList>
            <person name="Kim W."/>
        </authorList>
    </citation>
    <scope>NUCLEOTIDE SEQUENCE</scope>
    <source>
        <strain evidence="3">CAU 1639</strain>
    </source>
</reference>
<dbReference type="SUPFAM" id="SSF53756">
    <property type="entry name" value="UDP-Glycosyltransferase/glycogen phosphorylase"/>
    <property type="match status" value="1"/>
</dbReference>
<evidence type="ECO:0000313" key="4">
    <source>
        <dbReference type="Proteomes" id="UP001431221"/>
    </source>
</evidence>
<dbReference type="Gene3D" id="3.40.50.2000">
    <property type="entry name" value="Glycogen Phosphorylase B"/>
    <property type="match status" value="2"/>
</dbReference>
<dbReference type="RefSeq" id="WP_248158645.1">
    <property type="nucleotide sequence ID" value="NZ_JALNMJ010000024.1"/>
</dbReference>
<dbReference type="InterPro" id="IPR001296">
    <property type="entry name" value="Glyco_trans_1"/>
</dbReference>
<protein>
    <submittedName>
        <fullName evidence="3">Glycosyltransferase</fullName>
        <ecNumber evidence="3">2.4.-.-</ecNumber>
    </submittedName>
</protein>
<dbReference type="GO" id="GO:0016757">
    <property type="term" value="F:glycosyltransferase activity"/>
    <property type="evidence" value="ECO:0007669"/>
    <property type="project" value="UniProtKB-KW"/>
</dbReference>
<dbReference type="Pfam" id="PF13439">
    <property type="entry name" value="Glyco_transf_4"/>
    <property type="match status" value="1"/>
</dbReference>
<dbReference type="PANTHER" id="PTHR45947:SF15">
    <property type="entry name" value="TEICHURONIC ACID BIOSYNTHESIS GLYCOSYLTRANSFERASE TUAC-RELATED"/>
    <property type="match status" value="1"/>
</dbReference>